<proteinExistence type="predicted"/>
<organism evidence="1">
    <name type="scientific">bioreactor metagenome</name>
    <dbReference type="NCBI Taxonomy" id="1076179"/>
    <lineage>
        <taxon>unclassified sequences</taxon>
        <taxon>metagenomes</taxon>
        <taxon>ecological metagenomes</taxon>
    </lineage>
</organism>
<name>A0A645B2Z4_9ZZZZ</name>
<comment type="caution">
    <text evidence="1">The sequence shown here is derived from an EMBL/GenBank/DDBJ whole genome shotgun (WGS) entry which is preliminary data.</text>
</comment>
<dbReference type="EMBL" id="VSSQ01017030">
    <property type="protein sequence ID" value="MPM58931.1"/>
    <property type="molecule type" value="Genomic_DNA"/>
</dbReference>
<protein>
    <submittedName>
        <fullName evidence="1">Uncharacterized protein</fullName>
    </submittedName>
</protein>
<accession>A0A645B2Z4</accession>
<evidence type="ECO:0000313" key="1">
    <source>
        <dbReference type="EMBL" id="MPM58931.1"/>
    </source>
</evidence>
<dbReference type="AlphaFoldDB" id="A0A645B2Z4"/>
<gene>
    <name evidence="1" type="ORF">SDC9_105766</name>
</gene>
<sequence length="52" mass="5456">MGWGQAIAALAIAKVPNIRHNRAVFIVGTAGIKANRLVDHCAYNVGAGIAER</sequence>
<reference evidence="1" key="1">
    <citation type="submission" date="2019-08" db="EMBL/GenBank/DDBJ databases">
        <authorList>
            <person name="Kucharzyk K."/>
            <person name="Murdoch R.W."/>
            <person name="Higgins S."/>
            <person name="Loffler F."/>
        </authorList>
    </citation>
    <scope>NUCLEOTIDE SEQUENCE</scope>
</reference>